<feature type="region of interest" description="Disordered" evidence="7">
    <location>
        <begin position="909"/>
        <end position="931"/>
    </location>
</feature>
<evidence type="ECO:0000313" key="12">
    <source>
        <dbReference type="Proteomes" id="UP000001640"/>
    </source>
</evidence>
<feature type="transmembrane region" description="Helical" evidence="8">
    <location>
        <begin position="578"/>
        <end position="601"/>
    </location>
</feature>
<evidence type="ECO:0008006" key="13">
    <source>
        <dbReference type="Google" id="ProtNLM"/>
    </source>
</evidence>
<dbReference type="PANTHER" id="PTHR10783:SF103">
    <property type="entry name" value="SOLUTE CARRIER FAMILY 53 MEMBER 1"/>
    <property type="match status" value="1"/>
</dbReference>
<dbReference type="GO" id="GO:0005794">
    <property type="term" value="C:Golgi apparatus"/>
    <property type="evidence" value="ECO:0007669"/>
    <property type="project" value="TreeGrafter"/>
</dbReference>
<feature type="transmembrane region" description="Helical" evidence="8">
    <location>
        <begin position="499"/>
        <end position="519"/>
    </location>
</feature>
<dbReference type="OMA" id="AHMAGLY"/>
<evidence type="ECO:0000256" key="6">
    <source>
        <dbReference type="SAM" id="Coils"/>
    </source>
</evidence>
<dbReference type="eggNOG" id="KOG1162">
    <property type="taxonomic scope" value="Eukaryota"/>
</dbReference>
<reference key="2">
    <citation type="submission" date="2011-08" db="EMBL/GenBank/DDBJ databases">
        <title>Genome sequence of Naumovozyma castellii.</title>
        <authorList>
            <person name="Gordon J.L."/>
            <person name="Armisen D."/>
            <person name="Proux-Wera E."/>
            <person name="OhEigeartaigh S.S."/>
            <person name="Byrne K.P."/>
            <person name="Wolfe K.H."/>
        </authorList>
    </citation>
    <scope>NUCLEOTIDE SEQUENCE</scope>
    <source>
        <strain>Type strain:CBS 4309</strain>
    </source>
</reference>
<dbReference type="PANTHER" id="PTHR10783">
    <property type="entry name" value="XENOTROPIC AND POLYTROPIC RETROVIRUS RECEPTOR 1-RELATED"/>
    <property type="match status" value="1"/>
</dbReference>
<organism evidence="11 12">
    <name type="scientific">Naumovozyma castellii</name>
    <name type="common">Yeast</name>
    <name type="synonym">Saccharomyces castellii</name>
    <dbReference type="NCBI Taxonomy" id="27288"/>
    <lineage>
        <taxon>Eukaryota</taxon>
        <taxon>Fungi</taxon>
        <taxon>Dikarya</taxon>
        <taxon>Ascomycota</taxon>
        <taxon>Saccharomycotina</taxon>
        <taxon>Saccharomycetes</taxon>
        <taxon>Saccharomycetales</taxon>
        <taxon>Saccharomycetaceae</taxon>
        <taxon>Naumovozyma</taxon>
    </lineage>
</organism>
<dbReference type="InterPro" id="IPR004331">
    <property type="entry name" value="SPX_dom"/>
</dbReference>
<dbReference type="OrthoDB" id="9970435at2759"/>
<feature type="transmembrane region" description="Helical" evidence="8">
    <location>
        <begin position="401"/>
        <end position="425"/>
    </location>
</feature>
<dbReference type="CDD" id="cd14475">
    <property type="entry name" value="SPX_SYG1_like"/>
    <property type="match status" value="1"/>
</dbReference>
<dbReference type="GeneID" id="96902743"/>
<dbReference type="Pfam" id="PF03124">
    <property type="entry name" value="EXS"/>
    <property type="match status" value="1"/>
</dbReference>
<evidence type="ECO:0000256" key="3">
    <source>
        <dbReference type="ARBA" id="ARBA00022692"/>
    </source>
</evidence>
<keyword evidence="6" id="KW-0175">Coiled coil</keyword>
<dbReference type="FunCoup" id="G0VCF0">
    <property type="interactions" value="594"/>
</dbReference>
<feature type="domain" description="EXS" evidence="9">
    <location>
        <begin position="607"/>
        <end position="815"/>
    </location>
</feature>
<feature type="domain" description="SPX" evidence="10">
    <location>
        <begin position="1"/>
        <end position="304"/>
    </location>
</feature>
<accession>G0VCF0</accession>
<dbReference type="GO" id="GO:0000822">
    <property type="term" value="F:inositol hexakisphosphate binding"/>
    <property type="evidence" value="ECO:0007669"/>
    <property type="project" value="TreeGrafter"/>
</dbReference>
<name>G0VCF0_NAUCA</name>
<feature type="transmembrane region" description="Helical" evidence="8">
    <location>
        <begin position="733"/>
        <end position="754"/>
    </location>
</feature>
<proteinExistence type="inferred from homology"/>
<keyword evidence="12" id="KW-1185">Reference proteome</keyword>
<dbReference type="InterPro" id="IPR004342">
    <property type="entry name" value="EXS_C"/>
</dbReference>
<dbReference type="GO" id="GO:0006817">
    <property type="term" value="P:phosphate ion transport"/>
    <property type="evidence" value="ECO:0007669"/>
    <property type="project" value="TreeGrafter"/>
</dbReference>
<dbReference type="Proteomes" id="UP000001640">
    <property type="component" value="Chromosome 3"/>
</dbReference>
<feature type="coiled-coil region" evidence="6">
    <location>
        <begin position="107"/>
        <end position="134"/>
    </location>
</feature>
<evidence type="ECO:0000256" key="5">
    <source>
        <dbReference type="ARBA" id="ARBA00023136"/>
    </source>
</evidence>
<keyword evidence="3 8" id="KW-0812">Transmembrane</keyword>
<evidence type="ECO:0000259" key="10">
    <source>
        <dbReference type="PROSITE" id="PS51382"/>
    </source>
</evidence>
<dbReference type="HOGENOM" id="CLU_006116_1_1_1"/>
<keyword evidence="4 8" id="KW-1133">Transmembrane helix</keyword>
<dbReference type="RefSeq" id="XP_003675526.1">
    <property type="nucleotide sequence ID" value="XM_003675478.1"/>
</dbReference>
<dbReference type="PROSITE" id="PS51380">
    <property type="entry name" value="EXS"/>
    <property type="match status" value="1"/>
</dbReference>
<evidence type="ECO:0000259" key="9">
    <source>
        <dbReference type="PROSITE" id="PS51380"/>
    </source>
</evidence>
<evidence type="ECO:0000256" key="1">
    <source>
        <dbReference type="ARBA" id="ARBA00004141"/>
    </source>
</evidence>
<keyword evidence="5 8" id="KW-0472">Membrane</keyword>
<dbReference type="KEGG" id="ncs:NCAS_0C01700"/>
<dbReference type="InParanoid" id="G0VCF0"/>
<dbReference type="AlphaFoldDB" id="G0VCF0"/>
<evidence type="ECO:0000256" key="4">
    <source>
        <dbReference type="ARBA" id="ARBA00022989"/>
    </source>
</evidence>
<dbReference type="Pfam" id="PF03105">
    <property type="entry name" value="SPX"/>
    <property type="match status" value="1"/>
</dbReference>
<dbReference type="GO" id="GO:0005886">
    <property type="term" value="C:plasma membrane"/>
    <property type="evidence" value="ECO:0007669"/>
    <property type="project" value="TreeGrafter"/>
</dbReference>
<comment type="subcellular location">
    <subcellularLocation>
        <location evidence="1">Membrane</location>
        <topology evidence="1">Multi-pass membrane protein</topology>
    </subcellularLocation>
</comment>
<evidence type="ECO:0000256" key="7">
    <source>
        <dbReference type="SAM" id="MobiDB-lite"/>
    </source>
</evidence>
<feature type="transmembrane region" description="Helical" evidence="8">
    <location>
        <begin position="525"/>
        <end position="544"/>
    </location>
</feature>
<comment type="similarity">
    <text evidence="2">Belongs to the SYG1 (TC 2.A.94) family.</text>
</comment>
<dbReference type="STRING" id="1064592.G0VCF0"/>
<protein>
    <recommendedName>
        <fullName evidence="13">EXS domain-containing protein</fullName>
    </recommendedName>
</protein>
<reference evidence="11 12" key="1">
    <citation type="journal article" date="2011" name="Proc. Natl. Acad. Sci. U.S.A.">
        <title>Evolutionary erosion of yeast sex chromosomes by mating-type switching accidents.</title>
        <authorList>
            <person name="Gordon J.L."/>
            <person name="Armisen D."/>
            <person name="Proux-Wera E."/>
            <person name="Oheigeartaigh S.S."/>
            <person name="Byrne K.P."/>
            <person name="Wolfe K.H."/>
        </authorList>
    </citation>
    <scope>NUCLEOTIDE SEQUENCE [LARGE SCALE GENOMIC DNA]</scope>
    <source>
        <strain evidence="12">ATCC 76901 / BCRC 22586 / CBS 4309 / NBRC 1992 / NRRL Y-12630</strain>
    </source>
</reference>
<dbReference type="EMBL" id="HE576754">
    <property type="protein sequence ID" value="CCC69160.1"/>
    <property type="molecule type" value="Genomic_DNA"/>
</dbReference>
<evidence type="ECO:0000313" key="11">
    <source>
        <dbReference type="EMBL" id="CCC69160.1"/>
    </source>
</evidence>
<gene>
    <name evidence="11" type="primary">NCAS0C01700</name>
    <name evidence="11" type="ordered locus">NCAS_0C01700</name>
</gene>
<sequence>MKFGDHLNESMIPEWKDKYVEYKVGKKKLKTFKQKLQNDIDETTTDSLLNASVSDSIESTYIDQENSTPVTPSHVYSIQKDYSPVKKKIVQEFVKDWLIGEQLNKCNDFYEELINDCRKKYNILENQIRFYNIQRHSIDNKKTRNLLIVSSSESVDVENTPIDSTIQHPYAPNRGRVITLNGQQNVANANKNFASHFLYFQKLKTILKNNNLLPSLPAKGITSYFHQNGRGSQGKETFNASENDMLSEITVEKAQKLLTEAILEFYLFLQLVKTYRDLNLTGFRKIAKKFDKTCETKECLKFMNYAKENYTIFSHIDPNIALMTDRMKKTSTYQPLVFEDITPENESDDPLLWWESKVRGWYIKDLTNSLTEMKRNNDKLRKFGIQYSLNERIIHRINISILQMTISGFFIGAAFSLIIYTLYLIFTSDDKAYIHRILFPLWGGWYMVLLISFLFIGNCFIWHRSGINYRFIMFGEIQARSGTQFFNNDFATTKISLKYYFISLFILACSILAIISFQLEKLTPLGFIFPGIVITLFLAPSWMIPFWDKLVETRKWLFCSGIRLIFSGFYPVEFGDFFLGDIVCSLTYSISDLAMFFCVYVRSDNATCSSSHLRSMGVLGCLPSFWRFMQCLRRFADSGDWFPHLLNAAKYTLGVAYNATLCVYRISPKSFHSRQIFIVFATLNATYTSIWDLVMDWSLLQPSQNNTFLRDDLYLAGKKNWKTGKYSNKRKSIYYFAMIWNVIVRFEWIVYAIAPQTIQQSADTSFILATAEVLRRFVWIIFRVENEHVANVNLFRVSGTAPLPYPINITSITPLGSSDSDEATNIIVLESNSGNDNLSVTNEPQQTSNRINRFDTVGAVPNVDITRETRIEEPMPAYHPPLERRTTTFGSISKSIPWAHTSDFQRPSIVATTLPGRDSDNESENESIASG</sequence>
<evidence type="ECO:0000256" key="8">
    <source>
        <dbReference type="SAM" id="Phobius"/>
    </source>
</evidence>
<feature type="transmembrane region" description="Helical" evidence="8">
    <location>
        <begin position="445"/>
        <end position="463"/>
    </location>
</feature>
<dbReference type="GO" id="GO:0016036">
    <property type="term" value="P:cellular response to phosphate starvation"/>
    <property type="evidence" value="ECO:0007669"/>
    <property type="project" value="TreeGrafter"/>
</dbReference>
<evidence type="ECO:0000256" key="2">
    <source>
        <dbReference type="ARBA" id="ARBA00009665"/>
    </source>
</evidence>
<dbReference type="PROSITE" id="PS51382">
    <property type="entry name" value="SPX"/>
    <property type="match status" value="1"/>
</dbReference>